<dbReference type="InterPro" id="IPR015943">
    <property type="entry name" value="WD40/YVTN_repeat-like_dom_sf"/>
</dbReference>
<reference evidence="3 4" key="1">
    <citation type="submission" date="2017-11" db="EMBL/GenBank/DDBJ databases">
        <title>Genomic Encyclopedia of Archaeal and Bacterial Type Strains, Phase II (KMG-II): From Individual Species to Whole Genera.</title>
        <authorList>
            <person name="Goeker M."/>
        </authorList>
    </citation>
    <scope>NUCLEOTIDE SEQUENCE [LARGE SCALE GENOMIC DNA]</scope>
    <source>
        <strain evidence="3 4">DSM 27268</strain>
    </source>
</reference>
<evidence type="ECO:0000313" key="3">
    <source>
        <dbReference type="EMBL" id="PJJ76097.1"/>
    </source>
</evidence>
<evidence type="ECO:0000256" key="1">
    <source>
        <dbReference type="SAM" id="SignalP"/>
    </source>
</evidence>
<keyword evidence="1" id="KW-0732">Signal</keyword>
<keyword evidence="3" id="KW-0456">Lyase</keyword>
<feature type="domain" description="Oligogalacturonate lyase" evidence="2">
    <location>
        <begin position="40"/>
        <end position="410"/>
    </location>
</feature>
<dbReference type="InterPro" id="IPR027946">
    <property type="entry name" value="Ogl_dom"/>
</dbReference>
<evidence type="ECO:0000259" key="2">
    <source>
        <dbReference type="Pfam" id="PF14583"/>
    </source>
</evidence>
<protein>
    <submittedName>
        <fullName evidence="3">Oligogalacturonide lyase</fullName>
    </submittedName>
</protein>
<dbReference type="SUPFAM" id="SSF82171">
    <property type="entry name" value="DPP6 N-terminal domain-like"/>
    <property type="match status" value="1"/>
</dbReference>
<sequence>MKKLSYLTCMLLCSVMPSVAQPQILVMPTGGKPMPNRWIDATTHHLIVKLSRREGSNSSFYFHNYPFIQTPDGKGWEMIYYGSTSQGNQLFAVNLQTFQNRQITYLPFRFGGEIVAPKSKTAYVQSRDSVFKIHLGNGKAELVYVFPKDFHGHIASVNCNETLLAGVWSDEREAEILRRYPSKSSFFNRIFEAHIPHVLFTIDLQTKQLHKIDSEDTWLNHEQFSPTDPDLLLYAHEGPWDQVDRTWVINVKTGEKKLLHQRSIPHEINGHEWWAPDGKSVWFDLQIPRSVNFYIAGVPIKNENGHIETGKEIRYPITRDEWSIHFNLSPDQTMFCGDGGDSTQVAHARDGMWIYLFRKQGDTLSAEKLVDMRFQNYRALEPNVHFSPDGKWVIFRANFEGKNEVYAVSIQRYL</sequence>
<dbReference type="Proteomes" id="UP000230000">
    <property type="component" value="Unassembled WGS sequence"/>
</dbReference>
<dbReference type="Pfam" id="PF14583">
    <property type="entry name" value="Pectate_lyase22"/>
    <property type="match status" value="1"/>
</dbReference>
<gene>
    <name evidence="3" type="ORF">BXY57_1699</name>
</gene>
<dbReference type="OrthoDB" id="8432779at2"/>
<evidence type="ECO:0000313" key="4">
    <source>
        <dbReference type="Proteomes" id="UP000230000"/>
    </source>
</evidence>
<proteinExistence type="predicted"/>
<dbReference type="RefSeq" id="WP_100314622.1">
    <property type="nucleotide sequence ID" value="NZ_PGFG01000001.1"/>
</dbReference>
<dbReference type="Gene3D" id="2.130.10.10">
    <property type="entry name" value="YVTN repeat-like/Quinoprotein amine dehydrogenase"/>
    <property type="match status" value="1"/>
</dbReference>
<dbReference type="GO" id="GO:0045490">
    <property type="term" value="P:pectin catabolic process"/>
    <property type="evidence" value="ECO:0007669"/>
    <property type="project" value="InterPro"/>
</dbReference>
<name>A0A2M9CW39_9BACT</name>
<keyword evidence="4" id="KW-1185">Reference proteome</keyword>
<organism evidence="3 4">
    <name type="scientific">Thermoflavifilum aggregans</name>
    <dbReference type="NCBI Taxonomy" id="454188"/>
    <lineage>
        <taxon>Bacteria</taxon>
        <taxon>Pseudomonadati</taxon>
        <taxon>Bacteroidota</taxon>
        <taxon>Chitinophagia</taxon>
        <taxon>Chitinophagales</taxon>
        <taxon>Chitinophagaceae</taxon>
        <taxon>Thermoflavifilum</taxon>
    </lineage>
</organism>
<accession>A0A2M9CW39</accession>
<dbReference type="EMBL" id="PGFG01000001">
    <property type="protein sequence ID" value="PJJ76097.1"/>
    <property type="molecule type" value="Genomic_DNA"/>
</dbReference>
<comment type="caution">
    <text evidence="3">The sequence shown here is derived from an EMBL/GenBank/DDBJ whole genome shotgun (WGS) entry which is preliminary data.</text>
</comment>
<feature type="signal peptide" evidence="1">
    <location>
        <begin position="1"/>
        <end position="20"/>
    </location>
</feature>
<feature type="chain" id="PRO_5014780023" evidence="1">
    <location>
        <begin position="21"/>
        <end position="414"/>
    </location>
</feature>
<dbReference type="GO" id="GO:0047487">
    <property type="term" value="F:oligogalacturonide lyase activity"/>
    <property type="evidence" value="ECO:0007669"/>
    <property type="project" value="InterPro"/>
</dbReference>
<dbReference type="AlphaFoldDB" id="A0A2M9CW39"/>